<protein>
    <submittedName>
        <fullName evidence="2">Uncharacterized protein</fullName>
    </submittedName>
</protein>
<sequence length="153" mass="16303">MFAEILSSVRWNQLGVTAAFMVIVLLVHFVFMRPAQQKALAKAKKLRIDMEATQLQFSIQSVTGKLFLHVAVPVDSARLPAEVAKLQAAMNQIAGPPALLEAMQNLIDATTKLAASNTGEKAKLESGALQLANACLAVEQRLPALVPASTVVG</sequence>
<comment type="caution">
    <text evidence="2">The sequence shown here is derived from an EMBL/GenBank/DDBJ whole genome shotgun (WGS) entry which is preliminary data.</text>
</comment>
<keyword evidence="3" id="KW-1185">Reference proteome</keyword>
<dbReference type="RefSeq" id="WP_394486491.1">
    <property type="nucleotide sequence ID" value="NZ_JBIGIA010000002.1"/>
</dbReference>
<feature type="transmembrane region" description="Helical" evidence="1">
    <location>
        <begin position="12"/>
        <end position="32"/>
    </location>
</feature>
<gene>
    <name evidence="2" type="ORF">ACG00X_03190</name>
</gene>
<organism evidence="2 3">
    <name type="scientific">Pelomonas nitida</name>
    <dbReference type="NCBI Taxonomy" id="3299027"/>
    <lineage>
        <taxon>Bacteria</taxon>
        <taxon>Pseudomonadati</taxon>
        <taxon>Pseudomonadota</taxon>
        <taxon>Betaproteobacteria</taxon>
        <taxon>Burkholderiales</taxon>
        <taxon>Sphaerotilaceae</taxon>
        <taxon>Roseateles</taxon>
    </lineage>
</organism>
<evidence type="ECO:0000313" key="2">
    <source>
        <dbReference type="EMBL" id="MFG6455827.1"/>
    </source>
</evidence>
<evidence type="ECO:0000256" key="1">
    <source>
        <dbReference type="SAM" id="Phobius"/>
    </source>
</evidence>
<accession>A0ABW7G1P2</accession>
<name>A0ABW7G1P2_9BURK</name>
<evidence type="ECO:0000313" key="3">
    <source>
        <dbReference type="Proteomes" id="UP001606305"/>
    </source>
</evidence>
<reference evidence="2 3" key="1">
    <citation type="submission" date="2024-09" db="EMBL/GenBank/DDBJ databases">
        <title>Novel species of the genus Pelomonas and Roseateles isolated from streams.</title>
        <authorList>
            <person name="Lu H."/>
        </authorList>
    </citation>
    <scope>NUCLEOTIDE SEQUENCE [LARGE SCALE GENOMIC DNA]</scope>
    <source>
        <strain evidence="2 3">BYS96W</strain>
    </source>
</reference>
<keyword evidence="1" id="KW-0812">Transmembrane</keyword>
<dbReference type="Proteomes" id="UP001606305">
    <property type="component" value="Unassembled WGS sequence"/>
</dbReference>
<proteinExistence type="predicted"/>
<keyword evidence="1" id="KW-0472">Membrane</keyword>
<keyword evidence="1" id="KW-1133">Transmembrane helix</keyword>
<dbReference type="EMBL" id="JBIGIA010000002">
    <property type="protein sequence ID" value="MFG6455827.1"/>
    <property type="molecule type" value="Genomic_DNA"/>
</dbReference>